<dbReference type="Proteomes" id="UP000772812">
    <property type="component" value="Unassembled WGS sequence"/>
</dbReference>
<sequence>MKLLDDDDREISEINMTPFVDIILVVLIIFLATATFIVEGKIPLNLPKSETAETGEIKEKKLIITIKGDGSLFLDDRKISIKTLKDNIKSAGKNSIIVLRADRSVPFQKVVDVIDACRSEGVEKYTIETMRFE</sequence>
<evidence type="ECO:0000256" key="6">
    <source>
        <dbReference type="ARBA" id="ARBA00022692"/>
    </source>
</evidence>
<dbReference type="EMBL" id="JAACYA010000001">
    <property type="protein sequence ID" value="MBK3332066.1"/>
    <property type="molecule type" value="Genomic_DNA"/>
</dbReference>
<dbReference type="PANTHER" id="PTHR30558:SF12">
    <property type="entry name" value="BIOPOLYMER TRANSPORT PROTEIN EXBD"/>
    <property type="match status" value="1"/>
</dbReference>
<evidence type="ECO:0000256" key="11">
    <source>
        <dbReference type="SAM" id="Phobius"/>
    </source>
</evidence>
<evidence type="ECO:0000256" key="2">
    <source>
        <dbReference type="ARBA" id="ARBA00005811"/>
    </source>
</evidence>
<keyword evidence="13" id="KW-1185">Reference proteome</keyword>
<reference evidence="12 13" key="1">
    <citation type="journal article" date="2021" name="Syst. Appl. Microbiol.">
        <title>Persephonella atlantica sp. nov.: How to adapt to physico-chemical gradients in high temperature hydrothermal habitats.</title>
        <authorList>
            <person name="Francois D.X."/>
            <person name="Godfroy A."/>
            <person name="Mathien C."/>
            <person name="Aube J."/>
            <person name="Cathalot C."/>
            <person name="Lesongeur F."/>
            <person name="L'Haridon S."/>
            <person name="Philippon X."/>
            <person name="Roussel E.G."/>
        </authorList>
    </citation>
    <scope>NUCLEOTIDE SEQUENCE [LARGE SCALE GENOMIC DNA]</scope>
    <source>
        <strain evidence="12 13">MO1340</strain>
    </source>
</reference>
<keyword evidence="3 10" id="KW-0813">Transport</keyword>
<comment type="similarity">
    <text evidence="2 10">Belongs to the ExbD/TolR family.</text>
</comment>
<feature type="transmembrane region" description="Helical" evidence="11">
    <location>
        <begin position="20"/>
        <end position="38"/>
    </location>
</feature>
<keyword evidence="4" id="KW-1003">Cell membrane</keyword>
<evidence type="ECO:0000256" key="9">
    <source>
        <dbReference type="ARBA" id="ARBA00023136"/>
    </source>
</evidence>
<keyword evidence="9 11" id="KW-0472">Membrane</keyword>
<evidence type="ECO:0000313" key="13">
    <source>
        <dbReference type="Proteomes" id="UP000772812"/>
    </source>
</evidence>
<evidence type="ECO:0000256" key="1">
    <source>
        <dbReference type="ARBA" id="ARBA00004249"/>
    </source>
</evidence>
<dbReference type="Pfam" id="PF02472">
    <property type="entry name" value="ExbD"/>
    <property type="match status" value="1"/>
</dbReference>
<dbReference type="RefSeq" id="WP_200673456.1">
    <property type="nucleotide sequence ID" value="NZ_JAACYA010000001.1"/>
</dbReference>
<proteinExistence type="inferred from homology"/>
<evidence type="ECO:0000256" key="5">
    <source>
        <dbReference type="ARBA" id="ARBA00022519"/>
    </source>
</evidence>
<organism evidence="12 13">
    <name type="scientific">Persephonella atlantica</name>
    <dbReference type="NCBI Taxonomy" id="2699429"/>
    <lineage>
        <taxon>Bacteria</taxon>
        <taxon>Pseudomonadati</taxon>
        <taxon>Aquificota</taxon>
        <taxon>Aquificia</taxon>
        <taxon>Aquificales</taxon>
        <taxon>Hydrogenothermaceae</taxon>
        <taxon>Persephonella</taxon>
    </lineage>
</organism>
<name>A0ABS1GGQ9_9AQUI</name>
<dbReference type="PANTHER" id="PTHR30558">
    <property type="entry name" value="EXBD MEMBRANE COMPONENT OF PMF-DRIVEN MACROMOLECULE IMPORT SYSTEM"/>
    <property type="match status" value="1"/>
</dbReference>
<comment type="caution">
    <text evidence="12">The sequence shown here is derived from an EMBL/GenBank/DDBJ whole genome shotgun (WGS) entry which is preliminary data.</text>
</comment>
<accession>A0ABS1GGQ9</accession>
<evidence type="ECO:0000256" key="4">
    <source>
        <dbReference type="ARBA" id="ARBA00022475"/>
    </source>
</evidence>
<evidence type="ECO:0000256" key="3">
    <source>
        <dbReference type="ARBA" id="ARBA00022448"/>
    </source>
</evidence>
<protein>
    <submittedName>
        <fullName evidence="12">Biopolymer transporter ExbD</fullName>
    </submittedName>
</protein>
<keyword evidence="8 11" id="KW-1133">Transmembrane helix</keyword>
<comment type="subcellular location">
    <subcellularLocation>
        <location evidence="1">Cell inner membrane</location>
        <topology evidence="1">Single-pass type II membrane protein</topology>
    </subcellularLocation>
    <subcellularLocation>
        <location evidence="10">Cell membrane</location>
        <topology evidence="10">Single-pass type II membrane protein</topology>
    </subcellularLocation>
</comment>
<keyword evidence="7 10" id="KW-0653">Protein transport</keyword>
<dbReference type="Gene3D" id="3.30.420.270">
    <property type="match status" value="1"/>
</dbReference>
<keyword evidence="6 10" id="KW-0812">Transmembrane</keyword>
<dbReference type="InterPro" id="IPR003400">
    <property type="entry name" value="ExbD"/>
</dbReference>
<keyword evidence="5" id="KW-0997">Cell inner membrane</keyword>
<evidence type="ECO:0000313" key="12">
    <source>
        <dbReference type="EMBL" id="MBK3332066.1"/>
    </source>
</evidence>
<evidence type="ECO:0000256" key="7">
    <source>
        <dbReference type="ARBA" id="ARBA00022927"/>
    </source>
</evidence>
<evidence type="ECO:0000256" key="8">
    <source>
        <dbReference type="ARBA" id="ARBA00022989"/>
    </source>
</evidence>
<gene>
    <name evidence="12" type="ORF">GWK41_03160</name>
</gene>
<evidence type="ECO:0000256" key="10">
    <source>
        <dbReference type="RuleBase" id="RU003879"/>
    </source>
</evidence>